<dbReference type="Gene3D" id="4.10.60.10">
    <property type="entry name" value="Zinc finger, CCHC-type"/>
    <property type="match status" value="1"/>
</dbReference>
<accession>A0A8S9X8A3</accession>
<keyword evidence="1" id="KW-0479">Metal-binding</keyword>
<dbReference type="Pfam" id="PF00098">
    <property type="entry name" value="zf-CCHC"/>
    <property type="match status" value="1"/>
</dbReference>
<keyword evidence="5" id="KW-1185">Reference proteome</keyword>
<organism evidence="4 5">
    <name type="scientific">Apolygus lucorum</name>
    <name type="common">Small green plant bug</name>
    <name type="synonym">Lygocoris lucorum</name>
    <dbReference type="NCBI Taxonomy" id="248454"/>
    <lineage>
        <taxon>Eukaryota</taxon>
        <taxon>Metazoa</taxon>
        <taxon>Ecdysozoa</taxon>
        <taxon>Arthropoda</taxon>
        <taxon>Hexapoda</taxon>
        <taxon>Insecta</taxon>
        <taxon>Pterygota</taxon>
        <taxon>Neoptera</taxon>
        <taxon>Paraneoptera</taxon>
        <taxon>Hemiptera</taxon>
        <taxon>Heteroptera</taxon>
        <taxon>Panheteroptera</taxon>
        <taxon>Cimicomorpha</taxon>
        <taxon>Miridae</taxon>
        <taxon>Mirini</taxon>
        <taxon>Apolygus</taxon>
    </lineage>
</organism>
<name>A0A8S9X8A3_APOLU</name>
<proteinExistence type="predicted"/>
<dbReference type="OrthoDB" id="6643381at2759"/>
<feature type="compositionally biased region" description="Basic and acidic residues" evidence="2">
    <location>
        <begin position="268"/>
        <end position="293"/>
    </location>
</feature>
<dbReference type="SMART" id="SM00343">
    <property type="entry name" value="ZnF_C2HC"/>
    <property type="match status" value="3"/>
</dbReference>
<feature type="region of interest" description="Disordered" evidence="2">
    <location>
        <begin position="268"/>
        <end position="294"/>
    </location>
</feature>
<dbReference type="InterPro" id="IPR036875">
    <property type="entry name" value="Znf_CCHC_sf"/>
</dbReference>
<evidence type="ECO:0000313" key="5">
    <source>
        <dbReference type="Proteomes" id="UP000466442"/>
    </source>
</evidence>
<dbReference type="GO" id="GO:0008270">
    <property type="term" value="F:zinc ion binding"/>
    <property type="evidence" value="ECO:0007669"/>
    <property type="project" value="UniProtKB-KW"/>
</dbReference>
<dbReference type="Proteomes" id="UP000466442">
    <property type="component" value="Linkage Group LG9"/>
</dbReference>
<evidence type="ECO:0000256" key="1">
    <source>
        <dbReference type="PROSITE-ProRule" id="PRU00047"/>
    </source>
</evidence>
<evidence type="ECO:0000256" key="2">
    <source>
        <dbReference type="SAM" id="MobiDB-lite"/>
    </source>
</evidence>
<reference evidence="4" key="1">
    <citation type="journal article" date="2021" name="Mol. Ecol. Resour.">
        <title>Apolygus lucorum genome provides insights into omnivorousness and mesophyll feeding.</title>
        <authorList>
            <person name="Liu Y."/>
            <person name="Liu H."/>
            <person name="Wang H."/>
            <person name="Huang T."/>
            <person name="Liu B."/>
            <person name="Yang B."/>
            <person name="Yin L."/>
            <person name="Li B."/>
            <person name="Zhang Y."/>
            <person name="Zhang S."/>
            <person name="Jiang F."/>
            <person name="Zhang X."/>
            <person name="Ren Y."/>
            <person name="Wang B."/>
            <person name="Wang S."/>
            <person name="Lu Y."/>
            <person name="Wu K."/>
            <person name="Fan W."/>
            <person name="Wang G."/>
        </authorList>
    </citation>
    <scope>NUCLEOTIDE SEQUENCE</scope>
    <source>
        <strain evidence="4">12Hb</strain>
    </source>
</reference>
<comment type="caution">
    <text evidence="4">The sequence shown here is derived from an EMBL/GenBank/DDBJ whole genome shotgun (WGS) entry which is preliminary data.</text>
</comment>
<dbReference type="SUPFAM" id="SSF57756">
    <property type="entry name" value="Retrovirus zinc finger-like domains"/>
    <property type="match status" value="2"/>
</dbReference>
<dbReference type="GO" id="GO:0003676">
    <property type="term" value="F:nucleic acid binding"/>
    <property type="evidence" value="ECO:0007669"/>
    <property type="project" value="InterPro"/>
</dbReference>
<dbReference type="InterPro" id="IPR001878">
    <property type="entry name" value="Znf_CCHC"/>
</dbReference>
<dbReference type="AlphaFoldDB" id="A0A8S9X8A3"/>
<keyword evidence="1" id="KW-0862">Zinc</keyword>
<dbReference type="EMBL" id="WIXP02000009">
    <property type="protein sequence ID" value="KAF6204551.1"/>
    <property type="molecule type" value="Genomic_DNA"/>
</dbReference>
<feature type="region of interest" description="Disordered" evidence="2">
    <location>
        <begin position="44"/>
        <end position="65"/>
    </location>
</feature>
<keyword evidence="1" id="KW-0863">Zinc-finger</keyword>
<protein>
    <recommendedName>
        <fullName evidence="3">CCHC-type domain-containing protein</fullName>
    </recommendedName>
</protein>
<dbReference type="PROSITE" id="PS50158">
    <property type="entry name" value="ZF_CCHC"/>
    <property type="match status" value="1"/>
</dbReference>
<gene>
    <name evidence="4" type="ORF">GE061_018711</name>
</gene>
<evidence type="ECO:0000259" key="3">
    <source>
        <dbReference type="PROSITE" id="PS50158"/>
    </source>
</evidence>
<sequence>MSLNFLTNGDRDDDDTPLTANTEAVEVMTQTMREMNLLLQRLNTSSTDNNRDEIPRSVSSEIEPWDPDATGAMSVTSFFANFEMVAADLNSRLKYRLLRTKTRGTAKQFLIDRDDSLDTDNVYEAAKADMITWFQKENPQHAAALLWTVKRNSSETLRQFADRVRNLARCAVMEEGKTLRRPEKNEWVETKTLSAFIRGVEKQVSAFLVANRPRSLQEALKKAEQLEETLETTPDLDEKWELAAVSGDRRCYSCGSLEHFAAKCPKKNEPLPRYQRRNDEDRRRERSEDRNVETKPPPRFPCMFCADFAHYPIDCPFNPQMAIFCNFCGAREHLEENCFKKKKLLPISNPEREPAHPMRIARYQIQSGK</sequence>
<evidence type="ECO:0000313" key="4">
    <source>
        <dbReference type="EMBL" id="KAF6204551.1"/>
    </source>
</evidence>
<feature type="domain" description="CCHC-type" evidence="3">
    <location>
        <begin position="249"/>
        <end position="266"/>
    </location>
</feature>